<reference evidence="3" key="1">
    <citation type="submission" date="2017-02" db="UniProtKB">
        <authorList>
            <consortium name="WormBaseParasite"/>
        </authorList>
    </citation>
    <scope>IDENTIFICATION</scope>
</reference>
<protein>
    <submittedName>
        <fullName evidence="3">GOLD domain-containing protein</fullName>
    </submittedName>
</protein>
<sequence>MVSVFKSQTSYYFENSTIQIDYVQGDRILICIYNIPRSFGKLILNIYDTTTNRKLSSDQYKILYIRRKIYVLFEMIKESKNISSEKNLRLEIFHITTLKGFLILKRVKETENISSLNNNELFLSDSGFLYEDDTVQFLICLTKRKLNDNHKLFFEYKSPQYNEYIRVKEHNDYFKSNHSWYHTLFFIPENGVHVRNVTFKCTVKDFIEKKVYASLSTVVDARLRYRIYMKVKEETYQSKKLEERSESFLKREFFTIFIITILSCYLFIPKILGFLKRALPDKFVLKK</sequence>
<accession>A0A0N4ZV16</accession>
<dbReference type="Proteomes" id="UP000038045">
    <property type="component" value="Unplaced"/>
</dbReference>
<keyword evidence="1" id="KW-0472">Membrane</keyword>
<evidence type="ECO:0000313" key="2">
    <source>
        <dbReference type="Proteomes" id="UP000038045"/>
    </source>
</evidence>
<keyword evidence="1" id="KW-1133">Transmembrane helix</keyword>
<organism evidence="2 3">
    <name type="scientific">Parastrongyloides trichosuri</name>
    <name type="common">Possum-specific nematode worm</name>
    <dbReference type="NCBI Taxonomy" id="131310"/>
    <lineage>
        <taxon>Eukaryota</taxon>
        <taxon>Metazoa</taxon>
        <taxon>Ecdysozoa</taxon>
        <taxon>Nematoda</taxon>
        <taxon>Chromadorea</taxon>
        <taxon>Rhabditida</taxon>
        <taxon>Tylenchina</taxon>
        <taxon>Panagrolaimomorpha</taxon>
        <taxon>Strongyloidoidea</taxon>
        <taxon>Strongyloididae</taxon>
        <taxon>Parastrongyloides</taxon>
    </lineage>
</organism>
<evidence type="ECO:0000256" key="1">
    <source>
        <dbReference type="SAM" id="Phobius"/>
    </source>
</evidence>
<feature type="transmembrane region" description="Helical" evidence="1">
    <location>
        <begin position="253"/>
        <end position="275"/>
    </location>
</feature>
<dbReference type="WBParaSite" id="PTRK_0001242700.2">
    <property type="protein sequence ID" value="PTRK_0001242700.2"/>
    <property type="gene ID" value="PTRK_0001242700"/>
</dbReference>
<keyword evidence="2" id="KW-1185">Reference proteome</keyword>
<name>A0A0N4ZV16_PARTI</name>
<dbReference type="AlphaFoldDB" id="A0A0N4ZV16"/>
<keyword evidence="1" id="KW-0812">Transmembrane</keyword>
<evidence type="ECO:0000313" key="3">
    <source>
        <dbReference type="WBParaSite" id="PTRK_0001242700.2"/>
    </source>
</evidence>
<proteinExistence type="predicted"/>